<evidence type="ECO:0000259" key="3">
    <source>
        <dbReference type="Pfam" id="PF00171"/>
    </source>
</evidence>
<keyword evidence="2" id="KW-0520">NAD</keyword>
<reference evidence="5" key="1">
    <citation type="submission" date="2010-11" db="EMBL/GenBank/DDBJ databases">
        <title>The complete genome of Mahella australiensis DSM 15567.</title>
        <authorList>
            <consortium name="US DOE Joint Genome Institute (JGI-PGF)"/>
            <person name="Lucas S."/>
            <person name="Copeland A."/>
            <person name="Lapidus A."/>
            <person name="Bruce D."/>
            <person name="Goodwin L."/>
            <person name="Pitluck S."/>
            <person name="Kyrpides N."/>
            <person name="Mavromatis K."/>
            <person name="Pagani I."/>
            <person name="Ivanova N."/>
            <person name="Teshima H."/>
            <person name="Brettin T."/>
            <person name="Detter J.C."/>
            <person name="Han C."/>
            <person name="Tapia R."/>
            <person name="Land M."/>
            <person name="Hauser L."/>
            <person name="Markowitz V."/>
            <person name="Cheng J.-F."/>
            <person name="Hugenholtz P."/>
            <person name="Woyke T."/>
            <person name="Wu D."/>
            <person name="Spring S."/>
            <person name="Pukall R."/>
            <person name="Steenblock K."/>
            <person name="Schneider S."/>
            <person name="Klenk H.-P."/>
            <person name="Eisen J.A."/>
        </authorList>
    </citation>
    <scope>NUCLEOTIDE SEQUENCE [LARGE SCALE GENOMIC DNA]</scope>
    <source>
        <strain evidence="5">DSM 15567 / CIP 107919 / 50-1 BON</strain>
    </source>
</reference>
<dbReference type="KEGG" id="mas:Mahau_0828"/>
<accession>F4A1J2</accession>
<dbReference type="InterPro" id="IPR012408">
    <property type="entry name" value="Acetald_propionald_DH-rel"/>
</dbReference>
<dbReference type="GO" id="GO:0008774">
    <property type="term" value="F:acetaldehyde dehydrogenase (acetylating) activity"/>
    <property type="evidence" value="ECO:0007669"/>
    <property type="project" value="InterPro"/>
</dbReference>
<feature type="domain" description="Aldehyde dehydrogenase" evidence="3">
    <location>
        <begin position="362"/>
        <end position="436"/>
    </location>
</feature>
<proteinExistence type="predicted"/>
<dbReference type="InterPro" id="IPR016162">
    <property type="entry name" value="Ald_DH_N"/>
</dbReference>
<evidence type="ECO:0000256" key="2">
    <source>
        <dbReference type="ARBA" id="ARBA00023027"/>
    </source>
</evidence>
<dbReference type="Pfam" id="PF00171">
    <property type="entry name" value="Aldedh"/>
    <property type="match status" value="2"/>
</dbReference>
<name>F4A1J2_MAHA5</name>
<dbReference type="Gene3D" id="3.40.309.10">
    <property type="entry name" value="Aldehyde Dehydrogenase, Chain A, domain 2"/>
    <property type="match status" value="1"/>
</dbReference>
<feature type="domain" description="Aldehyde dehydrogenase" evidence="3">
    <location>
        <begin position="53"/>
        <end position="323"/>
    </location>
</feature>
<dbReference type="SUPFAM" id="SSF53720">
    <property type="entry name" value="ALDH-like"/>
    <property type="match status" value="1"/>
</dbReference>
<sequence>MQEDKIAGIVEAVLKKLAPELIAVEDSVQDKQEVYADVAWEANETMRQDGIFDDVESALDAAAKAQRQLVDMGMEKRKQIISSMRKICLENAERLAEMAWKETRLGRYQDKIVKNRNAALLTPGVEDLEQKLDVGDVGMILTQRGPFGLVISVEPTTNPTSSLINHSIAMVAAGNAVYFAPHPRALKVSLETISLLNKAITEVGGPANVVVTARTASVDNVNKAFAHKDVKLIVATGGAALVKAAMTSGKKCIAGGPGNPPVVVDETANIELAAKNIVLGASFDNNMLCISEKEVFAVQSICDELIAAMERNGNYIARGDVIDAITELVVTDGHINGKFVGQNPSVILRELGINISDEIRAIIMEVSADHPLVTLEQLMPILPIVRVRDFEEALQLSVAMEHGFRHTAAIYTKDYERAARFAQVIEATLTVINVPTYTGLGGDGIGKPTMTVAGPTGEGITSPRTYTRERNAVFGGSLSIK</sequence>
<dbReference type="eggNOG" id="COG1012">
    <property type="taxonomic scope" value="Bacteria"/>
</dbReference>
<dbReference type="HOGENOM" id="CLU_028794_1_0_9"/>
<protein>
    <submittedName>
        <fullName evidence="4">Aldehyde Dehydrogenase</fullName>
    </submittedName>
</protein>
<evidence type="ECO:0000313" key="5">
    <source>
        <dbReference type="Proteomes" id="UP000008457"/>
    </source>
</evidence>
<evidence type="ECO:0000256" key="1">
    <source>
        <dbReference type="ARBA" id="ARBA00023002"/>
    </source>
</evidence>
<keyword evidence="5" id="KW-1185">Reference proteome</keyword>
<dbReference type="Gene3D" id="3.40.605.10">
    <property type="entry name" value="Aldehyde Dehydrogenase, Chain A, domain 1"/>
    <property type="match status" value="1"/>
</dbReference>
<dbReference type="NCBIfam" id="NF011927">
    <property type="entry name" value="PRK15398.1"/>
    <property type="match status" value="1"/>
</dbReference>
<dbReference type="RefSeq" id="WP_013780456.1">
    <property type="nucleotide sequence ID" value="NC_015520.1"/>
</dbReference>
<reference evidence="4 5" key="2">
    <citation type="journal article" date="2011" name="Stand. Genomic Sci.">
        <title>Complete genome sequence of Mahella australiensis type strain (50-1 BON).</title>
        <authorList>
            <person name="Sikorski J."/>
            <person name="Teshima H."/>
            <person name="Nolan M."/>
            <person name="Lucas S."/>
            <person name="Hammon N."/>
            <person name="Deshpande S."/>
            <person name="Cheng J.F."/>
            <person name="Pitluck S."/>
            <person name="Liolios K."/>
            <person name="Pagani I."/>
            <person name="Ivanova N."/>
            <person name="Huntemann M."/>
            <person name="Mavromatis K."/>
            <person name="Ovchinikova G."/>
            <person name="Pati A."/>
            <person name="Tapia R."/>
            <person name="Han C."/>
            <person name="Goodwin L."/>
            <person name="Chen A."/>
            <person name="Palaniappan K."/>
            <person name="Land M."/>
            <person name="Hauser L."/>
            <person name="Ngatchou-Djao O.D."/>
            <person name="Rohde M."/>
            <person name="Pukall R."/>
            <person name="Spring S."/>
            <person name="Abt B."/>
            <person name="Goker M."/>
            <person name="Detter J.C."/>
            <person name="Woyke T."/>
            <person name="Bristow J."/>
            <person name="Markowitz V."/>
            <person name="Hugenholtz P."/>
            <person name="Eisen J.A."/>
            <person name="Kyrpides N.C."/>
            <person name="Klenk H.P."/>
            <person name="Lapidus A."/>
        </authorList>
    </citation>
    <scope>NUCLEOTIDE SEQUENCE [LARGE SCALE GENOMIC DNA]</scope>
    <source>
        <strain evidence="5">DSM 15567 / CIP 107919 / 50-1 BON</strain>
    </source>
</reference>
<organism evidence="4 5">
    <name type="scientific">Mahella australiensis (strain DSM 15567 / CIP 107919 / 50-1 BON)</name>
    <dbReference type="NCBI Taxonomy" id="697281"/>
    <lineage>
        <taxon>Bacteria</taxon>
        <taxon>Bacillati</taxon>
        <taxon>Bacillota</taxon>
        <taxon>Clostridia</taxon>
        <taxon>Thermoanaerobacterales</taxon>
        <taxon>Thermoanaerobacterales Family IV. Incertae Sedis</taxon>
        <taxon>Mahella</taxon>
    </lineage>
</organism>
<dbReference type="EMBL" id="CP002360">
    <property type="protein sequence ID" value="AEE96026.1"/>
    <property type="molecule type" value="Genomic_DNA"/>
</dbReference>
<dbReference type="InterPro" id="IPR015590">
    <property type="entry name" value="Aldehyde_DH_dom"/>
</dbReference>
<dbReference type="PIRSF" id="PIRSF036410">
    <property type="entry name" value="EutE_PduP"/>
    <property type="match status" value="1"/>
</dbReference>
<dbReference type="Proteomes" id="UP000008457">
    <property type="component" value="Chromosome"/>
</dbReference>
<dbReference type="InterPro" id="IPR016161">
    <property type="entry name" value="Ald_DH/histidinol_DH"/>
</dbReference>
<dbReference type="STRING" id="697281.Mahau_0828"/>
<dbReference type="AlphaFoldDB" id="F4A1J2"/>
<keyword evidence="1" id="KW-0560">Oxidoreductase</keyword>
<dbReference type="InterPro" id="IPR016163">
    <property type="entry name" value="Ald_DH_C"/>
</dbReference>
<evidence type="ECO:0000313" key="4">
    <source>
        <dbReference type="EMBL" id="AEE96026.1"/>
    </source>
</evidence>
<gene>
    <name evidence="4" type="ordered locus">Mahau_0828</name>
</gene>
<dbReference type="PANTHER" id="PTHR11699">
    <property type="entry name" value="ALDEHYDE DEHYDROGENASE-RELATED"/>
    <property type="match status" value="1"/>
</dbReference>